<comment type="catalytic activity">
    <reaction evidence="17 19">
        <text>alpha-ribazole + adenosylcob(III)inamide-GDP = adenosylcob(III)alamin + GMP + H(+)</text>
        <dbReference type="Rhea" id="RHEA:16049"/>
        <dbReference type="ChEBI" id="CHEBI:10329"/>
        <dbReference type="ChEBI" id="CHEBI:15378"/>
        <dbReference type="ChEBI" id="CHEBI:18408"/>
        <dbReference type="ChEBI" id="CHEBI:58115"/>
        <dbReference type="ChEBI" id="CHEBI:60487"/>
        <dbReference type="EC" id="2.7.8.26"/>
    </reaction>
</comment>
<feature type="transmembrane region" description="Helical" evidence="19">
    <location>
        <begin position="54"/>
        <end position="74"/>
    </location>
</feature>
<sequence>MNGRPQGGEADWPGRGLLSDLATCLRFYSRLPVPRLPGEDDPHAAPDFRRAPRMLPAAGLILALPAALTLLAAWKLGLGPFLAAGLALAVAVLVTGALHEDGLADVADGLGGATRVRRLEIMRDSRVGTYGATALVITLALRMGALATLLDRAGAAAAVALVLAASLSRVAALAPMMLLGPARPGGLGAAVGRPEAATLWIALGFGAILAVLALPFGLPVSGILAMIVLGGLAALGMTRLAAEKLGGQTGDVVGACQQVAEIAGLLGLIACLPA</sequence>
<keyword evidence="21" id="KW-1185">Reference proteome</keyword>
<evidence type="ECO:0000256" key="4">
    <source>
        <dbReference type="ARBA" id="ARBA00010561"/>
    </source>
</evidence>
<comment type="cofactor">
    <cofactor evidence="1 19">
        <name>Mg(2+)</name>
        <dbReference type="ChEBI" id="CHEBI:18420"/>
    </cofactor>
</comment>
<evidence type="ECO:0000313" key="20">
    <source>
        <dbReference type="EMBL" id="VUD73682.1"/>
    </source>
</evidence>
<evidence type="ECO:0000313" key="21">
    <source>
        <dbReference type="Proteomes" id="UP000410984"/>
    </source>
</evidence>
<comment type="similarity">
    <text evidence="4 19">Belongs to the CobS family.</text>
</comment>
<feature type="transmembrane region" description="Helical" evidence="19">
    <location>
        <begin position="223"/>
        <end position="242"/>
    </location>
</feature>
<dbReference type="EMBL" id="CABFPH010000081">
    <property type="protein sequence ID" value="VUD73682.1"/>
    <property type="molecule type" value="Genomic_DNA"/>
</dbReference>
<dbReference type="GO" id="GO:0009236">
    <property type="term" value="P:cobalamin biosynthetic process"/>
    <property type="evidence" value="ECO:0007669"/>
    <property type="project" value="UniProtKB-UniRule"/>
</dbReference>
<dbReference type="OrthoDB" id="9794626at2"/>
<dbReference type="GO" id="GO:0005886">
    <property type="term" value="C:plasma membrane"/>
    <property type="evidence" value="ECO:0007669"/>
    <property type="project" value="UniProtKB-SubCell"/>
</dbReference>
<keyword evidence="9 19" id="KW-0808">Transferase</keyword>
<feature type="transmembrane region" description="Helical" evidence="19">
    <location>
        <begin position="80"/>
        <end position="98"/>
    </location>
</feature>
<feature type="transmembrane region" description="Helical" evidence="19">
    <location>
        <begin position="127"/>
        <end position="150"/>
    </location>
</feature>
<dbReference type="EC" id="2.7.8.26" evidence="5 19"/>
<dbReference type="PANTHER" id="PTHR34148:SF1">
    <property type="entry name" value="ADENOSYLCOBINAMIDE-GDP RIBAZOLETRANSFERASE"/>
    <property type="match status" value="1"/>
</dbReference>
<evidence type="ECO:0000256" key="11">
    <source>
        <dbReference type="ARBA" id="ARBA00022842"/>
    </source>
</evidence>
<reference evidence="20 21" key="1">
    <citation type="submission" date="2019-06" db="EMBL/GenBank/DDBJ databases">
        <authorList>
            <person name="Rodrigo-Torres L."/>
            <person name="Arahal R. D."/>
            <person name="Lucena T."/>
        </authorList>
    </citation>
    <scope>NUCLEOTIDE SEQUENCE [LARGE SCALE GENOMIC DNA]</scope>
    <source>
        <strain evidence="20 21">SB0023/3</strain>
    </source>
</reference>
<evidence type="ECO:0000256" key="8">
    <source>
        <dbReference type="ARBA" id="ARBA00022573"/>
    </source>
</evidence>
<evidence type="ECO:0000256" key="13">
    <source>
        <dbReference type="ARBA" id="ARBA00023136"/>
    </source>
</evidence>
<dbReference type="RefSeq" id="WP_142584903.1">
    <property type="nucleotide sequence ID" value="NZ_CABFPH010000081.1"/>
</dbReference>
<evidence type="ECO:0000256" key="3">
    <source>
        <dbReference type="ARBA" id="ARBA00004663"/>
    </source>
</evidence>
<dbReference type="PANTHER" id="PTHR34148">
    <property type="entry name" value="ADENOSYLCOBINAMIDE-GDP RIBAZOLETRANSFERASE"/>
    <property type="match status" value="1"/>
</dbReference>
<keyword evidence="13 19" id="KW-0472">Membrane</keyword>
<keyword evidence="11 19" id="KW-0460">Magnesium</keyword>
<evidence type="ECO:0000256" key="12">
    <source>
        <dbReference type="ARBA" id="ARBA00022989"/>
    </source>
</evidence>
<evidence type="ECO:0000256" key="1">
    <source>
        <dbReference type="ARBA" id="ARBA00001946"/>
    </source>
</evidence>
<evidence type="ECO:0000256" key="15">
    <source>
        <dbReference type="ARBA" id="ARBA00032605"/>
    </source>
</evidence>
<evidence type="ECO:0000256" key="19">
    <source>
        <dbReference type="HAMAP-Rule" id="MF_00719"/>
    </source>
</evidence>
<dbReference type="GO" id="GO:0008818">
    <property type="term" value="F:cobalamin 5'-phosphate synthase activity"/>
    <property type="evidence" value="ECO:0007669"/>
    <property type="project" value="UniProtKB-UniRule"/>
</dbReference>
<dbReference type="UniPathway" id="UPA00148">
    <property type="reaction ID" value="UER00238"/>
</dbReference>
<keyword evidence="8 19" id="KW-0169">Cobalamin biosynthesis</keyword>
<comment type="pathway">
    <text evidence="3 19">Cofactor biosynthesis; adenosylcobalamin biosynthesis; adenosylcobalamin from cob(II)yrinate a,c-diamide: step 7/7.</text>
</comment>
<evidence type="ECO:0000256" key="18">
    <source>
        <dbReference type="ARBA" id="ARBA00049504"/>
    </source>
</evidence>
<evidence type="ECO:0000256" key="5">
    <source>
        <dbReference type="ARBA" id="ARBA00013200"/>
    </source>
</evidence>
<feature type="transmembrane region" description="Helical" evidence="19">
    <location>
        <begin position="156"/>
        <end position="179"/>
    </location>
</feature>
<comment type="catalytic activity">
    <reaction evidence="18 19">
        <text>alpha-ribazole 5'-phosphate + adenosylcob(III)inamide-GDP = adenosylcob(III)alamin 5'-phosphate + GMP + H(+)</text>
        <dbReference type="Rhea" id="RHEA:23560"/>
        <dbReference type="ChEBI" id="CHEBI:15378"/>
        <dbReference type="ChEBI" id="CHEBI:57918"/>
        <dbReference type="ChEBI" id="CHEBI:58115"/>
        <dbReference type="ChEBI" id="CHEBI:60487"/>
        <dbReference type="ChEBI" id="CHEBI:60493"/>
        <dbReference type="EC" id="2.7.8.26"/>
    </reaction>
</comment>
<dbReference type="Pfam" id="PF02654">
    <property type="entry name" value="CobS"/>
    <property type="match status" value="1"/>
</dbReference>
<dbReference type="InterPro" id="IPR003805">
    <property type="entry name" value="CobS"/>
</dbReference>
<keyword evidence="12 19" id="KW-1133">Transmembrane helix</keyword>
<dbReference type="Proteomes" id="UP000410984">
    <property type="component" value="Unassembled WGS sequence"/>
</dbReference>
<evidence type="ECO:0000256" key="17">
    <source>
        <dbReference type="ARBA" id="ARBA00048623"/>
    </source>
</evidence>
<evidence type="ECO:0000256" key="16">
    <source>
        <dbReference type="ARBA" id="ARBA00032853"/>
    </source>
</evidence>
<evidence type="ECO:0000256" key="7">
    <source>
        <dbReference type="ARBA" id="ARBA00022475"/>
    </source>
</evidence>
<comment type="subcellular location">
    <subcellularLocation>
        <location evidence="2 19">Cell membrane</location>
        <topology evidence="2 19">Multi-pass membrane protein</topology>
    </subcellularLocation>
</comment>
<dbReference type="NCBIfam" id="TIGR00317">
    <property type="entry name" value="cobS"/>
    <property type="match status" value="1"/>
</dbReference>
<dbReference type="GO" id="GO:0051073">
    <property type="term" value="F:adenosylcobinamide-GDP ribazoletransferase activity"/>
    <property type="evidence" value="ECO:0007669"/>
    <property type="project" value="UniProtKB-UniRule"/>
</dbReference>
<gene>
    <name evidence="20" type="primary">cobV</name>
    <name evidence="19" type="synonym">cobS</name>
    <name evidence="20" type="ORF">MET9862_04301</name>
</gene>
<evidence type="ECO:0000256" key="2">
    <source>
        <dbReference type="ARBA" id="ARBA00004651"/>
    </source>
</evidence>
<evidence type="ECO:0000256" key="6">
    <source>
        <dbReference type="ARBA" id="ARBA00015850"/>
    </source>
</evidence>
<feature type="transmembrane region" description="Helical" evidence="19">
    <location>
        <begin position="199"/>
        <end position="217"/>
    </location>
</feature>
<comment type="function">
    <text evidence="14 19">Joins adenosylcobinamide-GDP and alpha-ribazole to generate adenosylcobalamin (Ado-cobalamin). Also synthesizes adenosylcobalamin 5'-phosphate from adenosylcobinamide-GDP and alpha-ribazole 5'-phosphate.</text>
</comment>
<name>A0A509EHX7_9HYPH</name>
<evidence type="ECO:0000256" key="10">
    <source>
        <dbReference type="ARBA" id="ARBA00022692"/>
    </source>
</evidence>
<evidence type="ECO:0000256" key="14">
    <source>
        <dbReference type="ARBA" id="ARBA00025228"/>
    </source>
</evidence>
<protein>
    <recommendedName>
        <fullName evidence="6 19">Adenosylcobinamide-GDP ribazoletransferase</fullName>
        <ecNumber evidence="5 19">2.7.8.26</ecNumber>
    </recommendedName>
    <alternativeName>
        <fullName evidence="16 19">Cobalamin synthase</fullName>
    </alternativeName>
    <alternativeName>
        <fullName evidence="15 19">Cobalamin-5'-phosphate synthase</fullName>
    </alternativeName>
</protein>
<keyword evidence="10 19" id="KW-0812">Transmembrane</keyword>
<evidence type="ECO:0000256" key="9">
    <source>
        <dbReference type="ARBA" id="ARBA00022679"/>
    </source>
</evidence>
<organism evidence="20 21">
    <name type="scientific">Methylobacterium symbioticum</name>
    <dbReference type="NCBI Taxonomy" id="2584084"/>
    <lineage>
        <taxon>Bacteria</taxon>
        <taxon>Pseudomonadati</taxon>
        <taxon>Pseudomonadota</taxon>
        <taxon>Alphaproteobacteria</taxon>
        <taxon>Hyphomicrobiales</taxon>
        <taxon>Methylobacteriaceae</taxon>
        <taxon>Methylobacterium</taxon>
    </lineage>
</organism>
<dbReference type="AlphaFoldDB" id="A0A509EHX7"/>
<proteinExistence type="inferred from homology"/>
<dbReference type="HAMAP" id="MF_00719">
    <property type="entry name" value="CobS"/>
    <property type="match status" value="1"/>
</dbReference>
<keyword evidence="7 19" id="KW-1003">Cell membrane</keyword>
<accession>A0A509EHX7</accession>